<accession>A0A7H0I606</accession>
<reference evidence="7 8" key="1">
    <citation type="submission" date="2020-08" db="EMBL/GenBank/DDBJ databases">
        <title>A novel species.</title>
        <authorList>
            <person name="Gao J."/>
        </authorList>
    </citation>
    <scope>NUCLEOTIDE SEQUENCE [LARGE SCALE GENOMIC DNA]</scope>
    <source>
        <strain evidence="7 8">CRXT-G-22</strain>
    </source>
</reference>
<dbReference type="GO" id="GO:0030435">
    <property type="term" value="P:sporulation resulting in formation of a cellular spore"/>
    <property type="evidence" value="ECO:0007669"/>
    <property type="project" value="UniProtKB-KW"/>
</dbReference>
<name>A0A7H0I606_9ACTN</name>
<comment type="similarity">
    <text evidence="2">Belongs to the SsgA family.</text>
</comment>
<evidence type="ECO:0000256" key="4">
    <source>
        <dbReference type="ARBA" id="ARBA00022969"/>
    </source>
</evidence>
<dbReference type="RefSeq" id="WP_187745264.1">
    <property type="nucleotide sequence ID" value="NZ_CP060828.1"/>
</dbReference>
<dbReference type="KEGG" id="sroi:IAG44_01225"/>
<dbReference type="Gene3D" id="2.30.31.20">
    <property type="entry name" value="Sporulation-specific cell division protein SsgB"/>
    <property type="match status" value="1"/>
</dbReference>
<keyword evidence="3 7" id="KW-0132">Cell division</keyword>
<evidence type="ECO:0000256" key="3">
    <source>
        <dbReference type="ARBA" id="ARBA00022618"/>
    </source>
</evidence>
<evidence type="ECO:0000313" key="8">
    <source>
        <dbReference type="Proteomes" id="UP000516052"/>
    </source>
</evidence>
<dbReference type="GO" id="GO:0000917">
    <property type="term" value="P:division septum assembly"/>
    <property type="evidence" value="ECO:0007669"/>
    <property type="project" value="UniProtKB-KW"/>
</dbReference>
<dbReference type="EMBL" id="CP060828">
    <property type="protein sequence ID" value="QNP68222.1"/>
    <property type="molecule type" value="Genomic_DNA"/>
</dbReference>
<protein>
    <submittedName>
        <fullName evidence="7">SsgA family sporulation/cell division regulator</fullName>
    </submittedName>
</protein>
<sequence>MSCELHWRPVVSVESSLPVPAVLRYGTADSYAVQATFRTGAEETVEGVFSRDVLAAGLRRRTGAGDVRVWPSLRNGRGVVCVTLSSPEGEALLEAPARALEAFLKRTCSVVQPSTE</sequence>
<dbReference type="Pfam" id="PF04686">
    <property type="entry name" value="SsgA"/>
    <property type="match status" value="1"/>
</dbReference>
<dbReference type="InterPro" id="IPR006776">
    <property type="entry name" value="SsgB"/>
</dbReference>
<dbReference type="GO" id="GO:0030428">
    <property type="term" value="C:cell septum"/>
    <property type="evidence" value="ECO:0007669"/>
    <property type="project" value="UniProtKB-SubCell"/>
</dbReference>
<dbReference type="InterPro" id="IPR038658">
    <property type="entry name" value="SsgB_sf"/>
</dbReference>
<keyword evidence="6" id="KW-0131">Cell cycle</keyword>
<keyword evidence="5" id="KW-0717">Septation</keyword>
<gene>
    <name evidence="7" type="ORF">IAG44_01225</name>
</gene>
<keyword evidence="4" id="KW-0749">Sporulation</keyword>
<evidence type="ECO:0000256" key="6">
    <source>
        <dbReference type="ARBA" id="ARBA00023306"/>
    </source>
</evidence>
<proteinExistence type="inferred from homology"/>
<evidence type="ECO:0000256" key="5">
    <source>
        <dbReference type="ARBA" id="ARBA00023210"/>
    </source>
</evidence>
<organism evidence="7 8">
    <name type="scientific">Streptomyces roseirectus</name>
    <dbReference type="NCBI Taxonomy" id="2768066"/>
    <lineage>
        <taxon>Bacteria</taxon>
        <taxon>Bacillati</taxon>
        <taxon>Actinomycetota</taxon>
        <taxon>Actinomycetes</taxon>
        <taxon>Kitasatosporales</taxon>
        <taxon>Streptomycetaceae</taxon>
        <taxon>Streptomyces</taxon>
    </lineage>
</organism>
<keyword evidence="8" id="KW-1185">Reference proteome</keyword>
<dbReference type="Proteomes" id="UP000516052">
    <property type="component" value="Chromosome"/>
</dbReference>
<comment type="subcellular location">
    <subcellularLocation>
        <location evidence="1">Cell septum</location>
    </subcellularLocation>
</comment>
<evidence type="ECO:0000256" key="1">
    <source>
        <dbReference type="ARBA" id="ARBA00004431"/>
    </source>
</evidence>
<evidence type="ECO:0000313" key="7">
    <source>
        <dbReference type="EMBL" id="QNP68222.1"/>
    </source>
</evidence>
<evidence type="ECO:0000256" key="2">
    <source>
        <dbReference type="ARBA" id="ARBA00009323"/>
    </source>
</evidence>
<dbReference type="AlphaFoldDB" id="A0A7H0I606"/>